<feature type="domain" description="Phosphatidic acid phosphatase type 2/haloperoxidase" evidence="1">
    <location>
        <begin position="132"/>
        <end position="242"/>
    </location>
</feature>
<gene>
    <name evidence="2" type="ORF">EV194_105122</name>
</gene>
<evidence type="ECO:0000259" key="1">
    <source>
        <dbReference type="SMART" id="SM00014"/>
    </source>
</evidence>
<keyword evidence="3" id="KW-1185">Reference proteome</keyword>
<dbReference type="InterPro" id="IPR000326">
    <property type="entry name" value="PAP2/HPO"/>
</dbReference>
<dbReference type="CDD" id="cd03394">
    <property type="entry name" value="PAP2_like_5"/>
    <property type="match status" value="1"/>
</dbReference>
<dbReference type="PANTHER" id="PTHR14969:SF13">
    <property type="entry name" value="AT30094P"/>
    <property type="match status" value="1"/>
</dbReference>
<dbReference type="PANTHER" id="PTHR14969">
    <property type="entry name" value="SPHINGOSINE-1-PHOSPHATE PHOSPHOHYDROLASE"/>
    <property type="match status" value="1"/>
</dbReference>
<evidence type="ECO:0000313" key="2">
    <source>
        <dbReference type="EMBL" id="TCO08318.1"/>
    </source>
</evidence>
<organism evidence="2 3">
    <name type="scientific">Natronoflexus pectinivorans</name>
    <dbReference type="NCBI Taxonomy" id="682526"/>
    <lineage>
        <taxon>Bacteria</taxon>
        <taxon>Pseudomonadati</taxon>
        <taxon>Bacteroidota</taxon>
        <taxon>Bacteroidia</taxon>
        <taxon>Marinilabiliales</taxon>
        <taxon>Marinilabiliaceae</taxon>
        <taxon>Natronoflexus</taxon>
    </lineage>
</organism>
<dbReference type="SMART" id="SM00014">
    <property type="entry name" value="acidPPc"/>
    <property type="match status" value="1"/>
</dbReference>
<dbReference type="Gene3D" id="1.20.144.10">
    <property type="entry name" value="Phosphatidic acid phosphatase type 2/haloperoxidase"/>
    <property type="match status" value="1"/>
</dbReference>
<reference evidence="2 3" key="1">
    <citation type="submission" date="2019-03" db="EMBL/GenBank/DDBJ databases">
        <title>Genomic Encyclopedia of Type Strains, Phase IV (KMG-IV): sequencing the most valuable type-strain genomes for metagenomic binning, comparative biology and taxonomic classification.</title>
        <authorList>
            <person name="Goeker M."/>
        </authorList>
    </citation>
    <scope>NUCLEOTIDE SEQUENCE [LARGE SCALE GENOMIC DNA]</scope>
    <source>
        <strain evidence="2 3">DSM 24179</strain>
    </source>
</reference>
<sequence>MDWFTWLLRIGVTTYSILKPKKISIPLQKAIAITIVLFIPLSLKANSSDSIPITEVETKPISRHIPVIAGIAAVSFLVDQPVNSHFETNRSSFFNSASKITDLAGDKYLIIPASVLTYGVAGYIIRDEKLTNTSLNSIQALATTAISTEIVKQLAGRSRPYTERGAHHYSPFPMKNDDYKSMPSGHAALAFAAFTPFAENYSKWIYLIPASVAAGRVYQNEHWFSDVVVGGAIGFISGYLFTHYPNIQIIPNGIVVNF</sequence>
<dbReference type="InterPro" id="IPR036938">
    <property type="entry name" value="PAP2/HPO_sf"/>
</dbReference>
<dbReference type="Pfam" id="PF01569">
    <property type="entry name" value="PAP2"/>
    <property type="match status" value="1"/>
</dbReference>
<evidence type="ECO:0000313" key="3">
    <source>
        <dbReference type="Proteomes" id="UP000295221"/>
    </source>
</evidence>
<comment type="caution">
    <text evidence="2">The sequence shown here is derived from an EMBL/GenBank/DDBJ whole genome shotgun (WGS) entry which is preliminary data.</text>
</comment>
<name>A0A4R2GIH9_9BACT</name>
<dbReference type="Proteomes" id="UP000295221">
    <property type="component" value="Unassembled WGS sequence"/>
</dbReference>
<accession>A0A4R2GIH9</accession>
<proteinExistence type="predicted"/>
<dbReference type="AlphaFoldDB" id="A0A4R2GIH9"/>
<dbReference type="SUPFAM" id="SSF48317">
    <property type="entry name" value="Acid phosphatase/Vanadium-dependent haloperoxidase"/>
    <property type="match status" value="1"/>
</dbReference>
<protein>
    <submittedName>
        <fullName evidence="2">PAP2 superfamily protein</fullName>
    </submittedName>
</protein>
<dbReference type="EMBL" id="SLWK01000005">
    <property type="protein sequence ID" value="TCO08318.1"/>
    <property type="molecule type" value="Genomic_DNA"/>
</dbReference>